<proteinExistence type="predicted"/>
<evidence type="ECO:0000259" key="4">
    <source>
        <dbReference type="Pfam" id="PF09294"/>
    </source>
</evidence>
<comment type="caution">
    <text evidence="5">The sequence shown here is derived from an EMBL/GenBank/DDBJ whole genome shotgun (WGS) entry which is preliminary data.</text>
</comment>
<keyword evidence="1" id="KW-1133">Transmembrane helix</keyword>
<dbReference type="InterPro" id="IPR015373">
    <property type="entry name" value="Interferon/interleukin_rcp_dom"/>
</dbReference>
<dbReference type="InterPro" id="IPR003961">
    <property type="entry name" value="FN3_dom"/>
</dbReference>
<evidence type="ECO:0000256" key="1">
    <source>
        <dbReference type="SAM" id="Phobius"/>
    </source>
</evidence>
<dbReference type="InterPro" id="IPR050650">
    <property type="entry name" value="Type-II_Cytokine-TF_Rcpt"/>
</dbReference>
<organism evidence="5 6">
    <name type="scientific">Engystomops pustulosus</name>
    <name type="common">Tungara frog</name>
    <name type="synonym">Physalaemus pustulosus</name>
    <dbReference type="NCBI Taxonomy" id="76066"/>
    <lineage>
        <taxon>Eukaryota</taxon>
        <taxon>Metazoa</taxon>
        <taxon>Chordata</taxon>
        <taxon>Craniata</taxon>
        <taxon>Vertebrata</taxon>
        <taxon>Euteleostomi</taxon>
        <taxon>Amphibia</taxon>
        <taxon>Batrachia</taxon>
        <taxon>Anura</taxon>
        <taxon>Neobatrachia</taxon>
        <taxon>Hyloidea</taxon>
        <taxon>Leptodactylidae</taxon>
        <taxon>Leiuperinae</taxon>
        <taxon>Engystomops</taxon>
    </lineage>
</organism>
<feature type="signal peptide" evidence="2">
    <location>
        <begin position="1"/>
        <end position="17"/>
    </location>
</feature>
<dbReference type="EMBL" id="WNYA01000003">
    <property type="protein sequence ID" value="KAG8582873.1"/>
    <property type="molecule type" value="Genomic_DNA"/>
</dbReference>
<evidence type="ECO:0000313" key="6">
    <source>
        <dbReference type="Proteomes" id="UP000824782"/>
    </source>
</evidence>
<evidence type="ECO:0000256" key="2">
    <source>
        <dbReference type="SAM" id="SignalP"/>
    </source>
</evidence>
<feature type="domain" description="Fibronectin type-III" evidence="3">
    <location>
        <begin position="3"/>
        <end position="98"/>
    </location>
</feature>
<dbReference type="Pfam" id="PF01108">
    <property type="entry name" value="Tissue_fac"/>
    <property type="match status" value="1"/>
</dbReference>
<sequence>MLLLLLFLLLLPQKNDSANDSCGLTVEFVSNNFKNILKWSTPNKNGVSFNVQYKIYGTRPWIDKAECANITQDWCDLTKETSISSEQYYANVTMSSKDCNISNISPLFYPLRDNILDPPSVHLSSTSRSIAINITHVVENLNIIYAPEYEINISGIGKITSEEPYYKIEKLNPETKYCVSVTMLYHPRFISSNITCVTTRVDDTTEATIRIMLYILAVILVIFIVFSTGYGVHKYIYADNLKQPQILNMASNNNNKVVLVKAHNVTINVMHIEPNKPPEESTMAADKEEKTWIMTNLYFKDSEYDGGHESGVTEDHGYVRLLEEVTTTRPQMSPYDMPHNLLEPSIKQTMAPLDIINTEEDLYGRIKCNTNILPIQVKKVEQANQKGEMTEETFSYLPKNDTALPKLEILHHELEETEESSIRQDVLNINVPNGMDFSECDSLFVDWSPISHHLYIPNIINKTVDEVDREECKEGEGLLSNLYKPIQIEENSEELVYLEQRWELHVKE</sequence>
<dbReference type="GO" id="GO:0004896">
    <property type="term" value="F:cytokine receptor activity"/>
    <property type="evidence" value="ECO:0007669"/>
    <property type="project" value="TreeGrafter"/>
</dbReference>
<feature type="chain" id="PRO_5044715761" evidence="2">
    <location>
        <begin position="18"/>
        <end position="508"/>
    </location>
</feature>
<keyword evidence="2" id="KW-0732">Signal</keyword>
<gene>
    <name evidence="5" type="ORF">GDO81_008208</name>
</gene>
<protein>
    <submittedName>
        <fullName evidence="5">Uncharacterized protein</fullName>
    </submittedName>
</protein>
<evidence type="ECO:0000313" key="5">
    <source>
        <dbReference type="EMBL" id="KAG8582872.1"/>
    </source>
</evidence>
<dbReference type="InterPro" id="IPR013783">
    <property type="entry name" value="Ig-like_fold"/>
</dbReference>
<keyword evidence="1" id="KW-0472">Membrane</keyword>
<dbReference type="GO" id="GO:0005886">
    <property type="term" value="C:plasma membrane"/>
    <property type="evidence" value="ECO:0007669"/>
    <property type="project" value="TreeGrafter"/>
</dbReference>
<feature type="transmembrane region" description="Helical" evidence="1">
    <location>
        <begin position="211"/>
        <end position="232"/>
    </location>
</feature>
<dbReference type="Proteomes" id="UP000824782">
    <property type="component" value="Unassembled WGS sequence"/>
</dbReference>
<reference evidence="5" key="1">
    <citation type="thesis" date="2020" institute="ProQuest LLC" country="789 East Eisenhower Parkway, Ann Arbor, MI, USA">
        <title>Comparative Genomics and Chromosome Evolution.</title>
        <authorList>
            <person name="Mudd A.B."/>
        </authorList>
    </citation>
    <scope>NUCLEOTIDE SEQUENCE</scope>
    <source>
        <strain evidence="5">237g6f4</strain>
        <tissue evidence="5">Blood</tissue>
    </source>
</reference>
<accession>A0AAV7CFG1</accession>
<dbReference type="AlphaFoldDB" id="A0AAV7CFG1"/>
<dbReference type="PANTHER" id="PTHR20859">
    <property type="entry name" value="INTERFERON/INTERLEUKIN RECEPTOR"/>
    <property type="match status" value="1"/>
</dbReference>
<dbReference type="Pfam" id="PF09294">
    <property type="entry name" value="Interfer-bind"/>
    <property type="match status" value="1"/>
</dbReference>
<keyword evidence="6" id="KW-1185">Reference proteome</keyword>
<name>A0AAV7CFG1_ENGPU</name>
<feature type="domain" description="Interferon/interleukin receptor" evidence="4">
    <location>
        <begin position="115"/>
        <end position="199"/>
    </location>
</feature>
<dbReference type="SUPFAM" id="SSF49265">
    <property type="entry name" value="Fibronectin type III"/>
    <property type="match status" value="2"/>
</dbReference>
<keyword evidence="1" id="KW-0812">Transmembrane</keyword>
<dbReference type="InterPro" id="IPR036116">
    <property type="entry name" value="FN3_sf"/>
</dbReference>
<dbReference type="PANTHER" id="PTHR20859:SF53">
    <property type="entry name" value="INTERLEUKIN-22 RECEPTOR SUBUNIT ALPHA-1"/>
    <property type="match status" value="1"/>
</dbReference>
<dbReference type="Gene3D" id="2.60.40.10">
    <property type="entry name" value="Immunoglobulins"/>
    <property type="match status" value="1"/>
</dbReference>
<evidence type="ECO:0000259" key="3">
    <source>
        <dbReference type="Pfam" id="PF01108"/>
    </source>
</evidence>
<dbReference type="EMBL" id="WNYA01000003">
    <property type="protein sequence ID" value="KAG8582872.1"/>
    <property type="molecule type" value="Genomic_DNA"/>
</dbReference>